<comment type="caution">
    <text evidence="1">The sequence shown here is derived from an EMBL/GenBank/DDBJ whole genome shotgun (WGS) entry which is preliminary data.</text>
</comment>
<evidence type="ECO:0000313" key="1">
    <source>
        <dbReference type="EMBL" id="KAK3372400.1"/>
    </source>
</evidence>
<dbReference type="AlphaFoldDB" id="A0AAE0KA19"/>
<name>A0AAE0KA19_9PEZI</name>
<dbReference type="GO" id="GO:0003676">
    <property type="term" value="F:nucleic acid binding"/>
    <property type="evidence" value="ECO:0007669"/>
    <property type="project" value="InterPro"/>
</dbReference>
<dbReference type="CDD" id="cd12254">
    <property type="entry name" value="RRM_hnRNPH_ESRPs_RBM12_like"/>
    <property type="match status" value="1"/>
</dbReference>
<accession>A0AAE0KA19</accession>
<dbReference type="Gene3D" id="3.30.70.330">
    <property type="match status" value="1"/>
</dbReference>
<evidence type="ECO:0008006" key="3">
    <source>
        <dbReference type="Google" id="ProtNLM"/>
    </source>
</evidence>
<proteinExistence type="predicted"/>
<sequence length="419" mass="47671">MVVSSGPVPAAIQAQRSEHLNKLTRGPTGLPTIDAALQNTNFPFIESCTQMVNAQKHGVVKIRNIPFNTQRSEIIAFLGRNSKILNDAMEPIHIIMERVTSKTQDVYVEFMSLHDAMRAVERHNGTGTNKQGARLARLGERPVEIELSSQSALMKDLFPLAFGVFWDGPQPVVQPKIAGEPWNHFKGFVTEEEMIMLVKHVEIPSRSPFSRECPQRPYECMISTIKKLPWHMADCITVRQRHAVYQATIELIQLLIGILGKDTQYRHYHENTLNLQLLKRLVTAAMLCPGFSVLQKDNVAYIAELSEYQIRQFNQPRFADLWTHQLTLCPRPGIPLDVLEWYIAIIREESIRKAENSPLVERAHIKDFRANSNGYFGFLGYETRFPTGRDYDNLTLKDAAAMELRAIENILYRAFGGGN</sequence>
<reference evidence="1" key="1">
    <citation type="journal article" date="2023" name="Mol. Phylogenet. Evol.">
        <title>Genome-scale phylogeny and comparative genomics of the fungal order Sordariales.</title>
        <authorList>
            <person name="Hensen N."/>
            <person name="Bonometti L."/>
            <person name="Westerberg I."/>
            <person name="Brannstrom I.O."/>
            <person name="Guillou S."/>
            <person name="Cros-Aarteil S."/>
            <person name="Calhoun S."/>
            <person name="Haridas S."/>
            <person name="Kuo A."/>
            <person name="Mondo S."/>
            <person name="Pangilinan J."/>
            <person name="Riley R."/>
            <person name="LaButti K."/>
            <person name="Andreopoulos B."/>
            <person name="Lipzen A."/>
            <person name="Chen C."/>
            <person name="Yan M."/>
            <person name="Daum C."/>
            <person name="Ng V."/>
            <person name="Clum A."/>
            <person name="Steindorff A."/>
            <person name="Ohm R.A."/>
            <person name="Martin F."/>
            <person name="Silar P."/>
            <person name="Natvig D.O."/>
            <person name="Lalanne C."/>
            <person name="Gautier V."/>
            <person name="Ament-Velasquez S.L."/>
            <person name="Kruys A."/>
            <person name="Hutchinson M.I."/>
            <person name="Powell A.J."/>
            <person name="Barry K."/>
            <person name="Miller A.N."/>
            <person name="Grigoriev I.V."/>
            <person name="Debuchy R."/>
            <person name="Gladieux P."/>
            <person name="Hiltunen Thoren M."/>
            <person name="Johannesson H."/>
        </authorList>
    </citation>
    <scope>NUCLEOTIDE SEQUENCE</scope>
    <source>
        <strain evidence="1">CBS 232.78</strain>
    </source>
</reference>
<dbReference type="InterPro" id="IPR035979">
    <property type="entry name" value="RBD_domain_sf"/>
</dbReference>
<dbReference type="EMBL" id="JAULSW010000008">
    <property type="protein sequence ID" value="KAK3372400.1"/>
    <property type="molecule type" value="Genomic_DNA"/>
</dbReference>
<dbReference type="Proteomes" id="UP001285441">
    <property type="component" value="Unassembled WGS sequence"/>
</dbReference>
<protein>
    <recommendedName>
        <fullName evidence="3">RRM domain-containing protein</fullName>
    </recommendedName>
</protein>
<organism evidence="1 2">
    <name type="scientific">Podospora didyma</name>
    <dbReference type="NCBI Taxonomy" id="330526"/>
    <lineage>
        <taxon>Eukaryota</taxon>
        <taxon>Fungi</taxon>
        <taxon>Dikarya</taxon>
        <taxon>Ascomycota</taxon>
        <taxon>Pezizomycotina</taxon>
        <taxon>Sordariomycetes</taxon>
        <taxon>Sordariomycetidae</taxon>
        <taxon>Sordariales</taxon>
        <taxon>Podosporaceae</taxon>
        <taxon>Podospora</taxon>
    </lineage>
</organism>
<reference evidence="1" key="2">
    <citation type="submission" date="2023-06" db="EMBL/GenBank/DDBJ databases">
        <authorList>
            <consortium name="Lawrence Berkeley National Laboratory"/>
            <person name="Haridas S."/>
            <person name="Hensen N."/>
            <person name="Bonometti L."/>
            <person name="Westerberg I."/>
            <person name="Brannstrom I.O."/>
            <person name="Guillou S."/>
            <person name="Cros-Aarteil S."/>
            <person name="Calhoun S."/>
            <person name="Kuo A."/>
            <person name="Mondo S."/>
            <person name="Pangilinan J."/>
            <person name="Riley R."/>
            <person name="LaButti K."/>
            <person name="Andreopoulos B."/>
            <person name="Lipzen A."/>
            <person name="Chen C."/>
            <person name="Yanf M."/>
            <person name="Daum C."/>
            <person name="Ng V."/>
            <person name="Clum A."/>
            <person name="Steindorff A."/>
            <person name="Ohm R."/>
            <person name="Martin F."/>
            <person name="Silar P."/>
            <person name="Natvig D."/>
            <person name="Lalanne C."/>
            <person name="Gautier V."/>
            <person name="Ament-velasquez S.L."/>
            <person name="Kruys A."/>
            <person name="Hutchinson M.I."/>
            <person name="Powell A.J."/>
            <person name="Barry K."/>
            <person name="Miller A.N."/>
            <person name="Grigoriev I.V."/>
            <person name="Debuchy R."/>
            <person name="Gladieux P."/>
            <person name="Thoren M.H."/>
            <person name="Johannesson H."/>
        </authorList>
    </citation>
    <scope>NUCLEOTIDE SEQUENCE</scope>
    <source>
        <strain evidence="1">CBS 232.78</strain>
    </source>
</reference>
<keyword evidence="2" id="KW-1185">Reference proteome</keyword>
<gene>
    <name evidence="1" type="ORF">B0H63DRAFT_496912</name>
</gene>
<dbReference type="SUPFAM" id="SSF54928">
    <property type="entry name" value="RNA-binding domain, RBD"/>
    <property type="match status" value="1"/>
</dbReference>
<dbReference type="InterPro" id="IPR012677">
    <property type="entry name" value="Nucleotide-bd_a/b_plait_sf"/>
</dbReference>
<evidence type="ECO:0000313" key="2">
    <source>
        <dbReference type="Proteomes" id="UP001285441"/>
    </source>
</evidence>